<dbReference type="PANTHER" id="PTHR24346">
    <property type="entry name" value="MAP/MICROTUBULE AFFINITY-REGULATING KINASE"/>
    <property type="match status" value="1"/>
</dbReference>
<evidence type="ECO:0000256" key="9">
    <source>
        <dbReference type="ARBA" id="ARBA00022843"/>
    </source>
</evidence>
<feature type="region of interest" description="Disordered" evidence="13">
    <location>
        <begin position="1"/>
        <end position="109"/>
    </location>
</feature>
<keyword evidence="12" id="KW-0418">Kinase</keyword>
<reference evidence="15 16" key="1">
    <citation type="journal article" date="2016" name="Nat. Commun.">
        <title>Extremotolerant tardigrade genome and improved radiotolerance of human cultured cells by tardigrade-unique protein.</title>
        <authorList>
            <person name="Hashimoto T."/>
            <person name="Horikawa D.D."/>
            <person name="Saito Y."/>
            <person name="Kuwahara H."/>
            <person name="Kozuka-Hata H."/>
            <person name="Shin-I T."/>
            <person name="Minakuchi Y."/>
            <person name="Ohishi K."/>
            <person name="Motoyama A."/>
            <person name="Aizu T."/>
            <person name="Enomoto A."/>
            <person name="Kondo K."/>
            <person name="Tanaka S."/>
            <person name="Hara Y."/>
            <person name="Koshikawa S."/>
            <person name="Sagara H."/>
            <person name="Miura T."/>
            <person name="Yokobori S."/>
            <person name="Miyagawa K."/>
            <person name="Suzuki Y."/>
            <person name="Kubo T."/>
            <person name="Oyama M."/>
            <person name="Kohara Y."/>
            <person name="Fujiyama A."/>
            <person name="Arakawa K."/>
            <person name="Katayama T."/>
            <person name="Toyoda A."/>
            <person name="Kunieda T."/>
        </authorList>
    </citation>
    <scope>NUCLEOTIDE SEQUENCE [LARGE SCALE GENOMIC DNA]</scope>
    <source>
        <strain evidence="15 16">YOKOZUNA-1</strain>
    </source>
</reference>
<dbReference type="Pfam" id="PF00069">
    <property type="entry name" value="Pkinase"/>
    <property type="match status" value="1"/>
</dbReference>
<dbReference type="EMBL" id="BDGG01000003">
    <property type="protein sequence ID" value="GAU96557.1"/>
    <property type="molecule type" value="Genomic_DNA"/>
</dbReference>
<keyword evidence="12" id="KW-0723">Serine/threonine-protein kinase</keyword>
<dbReference type="PANTHER" id="PTHR24346:SF102">
    <property type="entry name" value="TESTIS-SPECIFIC SERINE_THREONINE-PROTEIN KINASE 1"/>
    <property type="match status" value="1"/>
</dbReference>
<evidence type="ECO:0000256" key="5">
    <source>
        <dbReference type="ARBA" id="ARBA00022741"/>
    </source>
</evidence>
<dbReference type="GO" id="GO:0050321">
    <property type="term" value="F:tau-protein kinase activity"/>
    <property type="evidence" value="ECO:0007669"/>
    <property type="project" value="TreeGrafter"/>
</dbReference>
<evidence type="ECO:0000256" key="6">
    <source>
        <dbReference type="ARBA" id="ARBA00022782"/>
    </source>
</evidence>
<dbReference type="GO" id="GO:0005524">
    <property type="term" value="F:ATP binding"/>
    <property type="evidence" value="ECO:0007669"/>
    <property type="project" value="UniProtKB-UniRule"/>
</dbReference>
<evidence type="ECO:0000256" key="3">
    <source>
        <dbReference type="ARBA" id="ARBA00022553"/>
    </source>
</evidence>
<evidence type="ECO:0000256" key="2">
    <source>
        <dbReference type="ARBA" id="ARBA00022473"/>
    </source>
</evidence>
<keyword evidence="6" id="KW-0221">Differentiation</keyword>
<keyword evidence="16" id="KW-1185">Reference proteome</keyword>
<dbReference type="InterPro" id="IPR017441">
    <property type="entry name" value="Protein_kinase_ATP_BS"/>
</dbReference>
<evidence type="ECO:0000256" key="12">
    <source>
        <dbReference type="RuleBase" id="RU000304"/>
    </source>
</evidence>
<evidence type="ECO:0000256" key="4">
    <source>
        <dbReference type="ARBA" id="ARBA00022723"/>
    </source>
</evidence>
<dbReference type="Proteomes" id="UP000186922">
    <property type="component" value="Unassembled WGS sequence"/>
</dbReference>
<dbReference type="Gene3D" id="1.10.510.10">
    <property type="entry name" value="Transferase(Phosphotransferase) domain 1"/>
    <property type="match status" value="1"/>
</dbReference>
<dbReference type="InterPro" id="IPR008271">
    <property type="entry name" value="Ser/Thr_kinase_AS"/>
</dbReference>
<evidence type="ECO:0000313" key="16">
    <source>
        <dbReference type="Proteomes" id="UP000186922"/>
    </source>
</evidence>
<feature type="compositionally biased region" description="Polar residues" evidence="13">
    <location>
        <begin position="377"/>
        <end position="387"/>
    </location>
</feature>
<dbReference type="PROSITE" id="PS00107">
    <property type="entry name" value="PROTEIN_KINASE_ATP"/>
    <property type="match status" value="1"/>
</dbReference>
<dbReference type="GO" id="GO:0000287">
    <property type="term" value="F:magnesium ion binding"/>
    <property type="evidence" value="ECO:0007669"/>
    <property type="project" value="UniProtKB-ARBA"/>
</dbReference>
<comment type="cofactor">
    <cofactor evidence="1">
        <name>Mg(2+)</name>
        <dbReference type="ChEBI" id="CHEBI:18420"/>
    </cofactor>
</comment>
<keyword evidence="3" id="KW-0597">Phosphoprotein</keyword>
<proteinExistence type="inferred from homology"/>
<dbReference type="AlphaFoldDB" id="A0A1D1VA15"/>
<keyword evidence="8" id="KW-0460">Magnesium</keyword>
<comment type="similarity">
    <text evidence="12">Belongs to the protein kinase superfamily.</text>
</comment>
<dbReference type="PROSITE" id="PS50011">
    <property type="entry name" value="PROTEIN_KINASE_DOM"/>
    <property type="match status" value="1"/>
</dbReference>
<dbReference type="GO" id="GO:0035556">
    <property type="term" value="P:intracellular signal transduction"/>
    <property type="evidence" value="ECO:0007669"/>
    <property type="project" value="TreeGrafter"/>
</dbReference>
<dbReference type="InterPro" id="IPR000719">
    <property type="entry name" value="Prot_kinase_dom"/>
</dbReference>
<evidence type="ECO:0000256" key="7">
    <source>
        <dbReference type="ARBA" id="ARBA00022840"/>
    </source>
</evidence>
<dbReference type="GO" id="GO:0030154">
    <property type="term" value="P:cell differentiation"/>
    <property type="evidence" value="ECO:0007669"/>
    <property type="project" value="UniProtKB-KW"/>
</dbReference>
<keyword evidence="2" id="KW-0217">Developmental protein</keyword>
<dbReference type="GO" id="GO:0005737">
    <property type="term" value="C:cytoplasm"/>
    <property type="evidence" value="ECO:0007669"/>
    <property type="project" value="TreeGrafter"/>
</dbReference>
<keyword evidence="5 11" id="KW-0547">Nucleotide-binding</keyword>
<name>A0A1D1VA15_RAMVA</name>
<dbReference type="FunFam" id="1.10.510.10:FF:000658">
    <property type="entry name" value="Protein CBG12184"/>
    <property type="match status" value="1"/>
</dbReference>
<feature type="binding site" evidence="11">
    <location>
        <position position="149"/>
    </location>
    <ligand>
        <name>ATP</name>
        <dbReference type="ChEBI" id="CHEBI:30616"/>
    </ligand>
</feature>
<keyword evidence="9" id="KW-0832">Ubl conjugation</keyword>
<feature type="compositionally biased region" description="Basic and acidic residues" evidence="13">
    <location>
        <begin position="91"/>
        <end position="109"/>
    </location>
</feature>
<evidence type="ECO:0000256" key="11">
    <source>
        <dbReference type="PROSITE-ProRule" id="PRU10141"/>
    </source>
</evidence>
<evidence type="ECO:0000259" key="14">
    <source>
        <dbReference type="PROSITE" id="PS50011"/>
    </source>
</evidence>
<protein>
    <recommendedName>
        <fullName evidence="14">Protein kinase domain-containing protein</fullName>
    </recommendedName>
</protein>
<feature type="compositionally biased region" description="Low complexity" evidence="13">
    <location>
        <begin position="29"/>
        <end position="40"/>
    </location>
</feature>
<sequence length="393" mass="44424">MEDSVNALARPSAREMEPTVLDSPETTRRSVAATRRSAASGKPPEAQTEHPLSVIPEVVVTEQPPDQVIPPTPEPSVLADIAPTTSECDQDPQKEGQSEEQRDQRDDERERAKMLDAFGFVMQETIGMGSYGKVKRAYSNELKKDVAVKIITLRKAKPEYVAKFLPRETDILRRLNHPYVIKFHTSVQTTNRVYMIFDLAAKGELLDAIKKVKFLQEKQAGPWFTQLVLGLQYIHAAGVAHRDLKCENVLLDCNCNVRISDFGFARLFDKKTEEKDFSRTYCGSYAYAAPEVLRGSPYHPHLSGRLPFDDQNHKKLLRQVTKPVNFPEKPPLSKESKNLVRKMLNPIVAKRAPYVELKQDPWFTAYVGKPPVDISNAPVNDRNTSRPSLDEDQ</sequence>
<dbReference type="PROSITE" id="PS00108">
    <property type="entry name" value="PROTEIN_KINASE_ST"/>
    <property type="match status" value="1"/>
</dbReference>
<gene>
    <name evidence="15" type="primary">RvY_07987-1</name>
    <name evidence="15" type="synonym">RvY_07987.1</name>
    <name evidence="15" type="ORF">RvY_07987</name>
</gene>
<keyword evidence="12" id="KW-0808">Transferase</keyword>
<feature type="region of interest" description="Disordered" evidence="13">
    <location>
        <begin position="369"/>
        <end position="393"/>
    </location>
</feature>
<dbReference type="SMART" id="SM00220">
    <property type="entry name" value="S_TKc"/>
    <property type="match status" value="1"/>
</dbReference>
<dbReference type="GO" id="GO:0000226">
    <property type="term" value="P:microtubule cytoskeleton organization"/>
    <property type="evidence" value="ECO:0007669"/>
    <property type="project" value="TreeGrafter"/>
</dbReference>
<evidence type="ECO:0000256" key="8">
    <source>
        <dbReference type="ARBA" id="ARBA00022842"/>
    </source>
</evidence>
<dbReference type="OrthoDB" id="504170at2759"/>
<comment type="caution">
    <text evidence="15">The sequence shown here is derived from an EMBL/GenBank/DDBJ whole genome shotgun (WGS) entry which is preliminary data.</text>
</comment>
<keyword evidence="4" id="KW-0479">Metal-binding</keyword>
<evidence type="ECO:0000256" key="10">
    <source>
        <dbReference type="ARBA" id="ARBA00022871"/>
    </source>
</evidence>
<accession>A0A1D1VA15</accession>
<dbReference type="GO" id="GO:0007283">
    <property type="term" value="P:spermatogenesis"/>
    <property type="evidence" value="ECO:0007669"/>
    <property type="project" value="UniProtKB-KW"/>
</dbReference>
<keyword evidence="7 11" id="KW-0067">ATP-binding</keyword>
<feature type="domain" description="Protein kinase" evidence="14">
    <location>
        <begin position="120"/>
        <end position="363"/>
    </location>
</feature>
<dbReference type="InterPro" id="IPR011009">
    <property type="entry name" value="Kinase-like_dom_sf"/>
</dbReference>
<evidence type="ECO:0000313" key="15">
    <source>
        <dbReference type="EMBL" id="GAU96557.1"/>
    </source>
</evidence>
<evidence type="ECO:0000256" key="13">
    <source>
        <dbReference type="SAM" id="MobiDB-lite"/>
    </source>
</evidence>
<keyword evidence="10" id="KW-0744">Spermatogenesis</keyword>
<dbReference type="STRING" id="947166.A0A1D1VA15"/>
<dbReference type="SUPFAM" id="SSF56112">
    <property type="entry name" value="Protein kinase-like (PK-like)"/>
    <property type="match status" value="1"/>
</dbReference>
<evidence type="ECO:0000256" key="1">
    <source>
        <dbReference type="ARBA" id="ARBA00001946"/>
    </source>
</evidence>
<organism evidence="15 16">
    <name type="scientific">Ramazzottius varieornatus</name>
    <name type="common">Water bear</name>
    <name type="synonym">Tardigrade</name>
    <dbReference type="NCBI Taxonomy" id="947166"/>
    <lineage>
        <taxon>Eukaryota</taxon>
        <taxon>Metazoa</taxon>
        <taxon>Ecdysozoa</taxon>
        <taxon>Tardigrada</taxon>
        <taxon>Eutardigrada</taxon>
        <taxon>Parachela</taxon>
        <taxon>Hypsibioidea</taxon>
        <taxon>Ramazzottiidae</taxon>
        <taxon>Ramazzottius</taxon>
    </lineage>
</organism>